<evidence type="ECO:0000256" key="1">
    <source>
        <dbReference type="SAM" id="MobiDB-lite"/>
    </source>
</evidence>
<dbReference type="Gene3D" id="2.130.10.10">
    <property type="entry name" value="YVTN repeat-like/Quinoprotein amine dehydrogenase"/>
    <property type="match status" value="2"/>
</dbReference>
<dbReference type="PANTHER" id="PTHR40274:SF3">
    <property type="entry name" value="VIRGINIAMYCIN B LYASE"/>
    <property type="match status" value="1"/>
</dbReference>
<dbReference type="Proteomes" id="UP000076959">
    <property type="component" value="Unassembled WGS sequence"/>
</dbReference>
<protein>
    <recommendedName>
        <fullName evidence="4">Virginiamycin B lyase</fullName>
    </recommendedName>
</protein>
<evidence type="ECO:0008006" key="4">
    <source>
        <dbReference type="Google" id="ProtNLM"/>
    </source>
</evidence>
<feature type="region of interest" description="Disordered" evidence="1">
    <location>
        <begin position="23"/>
        <end position="57"/>
    </location>
</feature>
<feature type="compositionally biased region" description="Basic residues" evidence="1">
    <location>
        <begin position="45"/>
        <end position="54"/>
    </location>
</feature>
<evidence type="ECO:0000313" key="3">
    <source>
        <dbReference type="Proteomes" id="UP000076959"/>
    </source>
</evidence>
<name>A0A176YAU2_9BRAD</name>
<dbReference type="Pfam" id="PF24684">
    <property type="entry name" value="Vgb_lyase"/>
    <property type="match status" value="1"/>
</dbReference>
<reference evidence="2 3" key="1">
    <citation type="submission" date="2016-03" db="EMBL/GenBank/DDBJ databases">
        <title>Draft Genome Sequence of the Strain BR 10245 (Bradyrhizobium sp.) isolated from nodules of Centrolobium paraense.</title>
        <authorList>
            <person name="Simoes-Araujo J.L.Sr."/>
            <person name="Barauna A.C."/>
            <person name="Silva K."/>
            <person name="Zilli J.E."/>
        </authorList>
    </citation>
    <scope>NUCLEOTIDE SEQUENCE [LARGE SCALE GENOMIC DNA]</scope>
    <source>
        <strain evidence="2 3">BR 10245</strain>
    </source>
</reference>
<sequence>MIRVGTEVRTECAANACELQNRDTNRGARHRGPGGRRASAGPRRPGGKIRRVPHGRAPQDAPIAIAAGIDGSIWFTIDHANAIGRLRNGRIERLPTSSRNIEPLGLAVATDGSAWYTDLAARAIARISSVGEIARFVLDTPITRLGRLVIAPDGAAWFADPTGYGLSKLKDGVFTRYQIESARGGPYGVAVTADGDIWATLQNGNQLLHLAVDGTSRTFDLPRGGAVPTDVAVGSDGSVWFLQFRANRIGRFKDGQFSDVEAGPENAGLSGIAVAPNDDVWFGMMRRASLGRLRNGHIEIFALPRDNARPFSIAVDRDGNVWYADISGFVGMLPARHAVAR</sequence>
<dbReference type="STRING" id="1505087.AYJ54_28605"/>
<proteinExistence type="predicted"/>
<dbReference type="InterPro" id="IPR051344">
    <property type="entry name" value="Vgb"/>
</dbReference>
<dbReference type="SUPFAM" id="SSF63829">
    <property type="entry name" value="Calcium-dependent phosphotriesterase"/>
    <property type="match status" value="1"/>
</dbReference>
<gene>
    <name evidence="2" type="ORF">AYJ54_28605</name>
</gene>
<comment type="caution">
    <text evidence="2">The sequence shown here is derived from an EMBL/GenBank/DDBJ whole genome shotgun (WGS) entry which is preliminary data.</text>
</comment>
<dbReference type="PANTHER" id="PTHR40274">
    <property type="entry name" value="VIRGINIAMYCIN B LYASE"/>
    <property type="match status" value="1"/>
</dbReference>
<accession>A0A176YAU2</accession>
<dbReference type="EMBL" id="LUUB01000104">
    <property type="protein sequence ID" value="OAF01460.1"/>
    <property type="molecule type" value="Genomic_DNA"/>
</dbReference>
<dbReference type="AlphaFoldDB" id="A0A176YAU2"/>
<keyword evidence="3" id="KW-1185">Reference proteome</keyword>
<dbReference type="InterPro" id="IPR015943">
    <property type="entry name" value="WD40/YVTN_repeat-like_dom_sf"/>
</dbReference>
<evidence type="ECO:0000313" key="2">
    <source>
        <dbReference type="EMBL" id="OAF01460.1"/>
    </source>
</evidence>
<organism evidence="2 3">
    <name type="scientific">Bradyrhizobium centrolobii</name>
    <dbReference type="NCBI Taxonomy" id="1505087"/>
    <lineage>
        <taxon>Bacteria</taxon>
        <taxon>Pseudomonadati</taxon>
        <taxon>Pseudomonadota</taxon>
        <taxon>Alphaproteobacteria</taxon>
        <taxon>Hyphomicrobiales</taxon>
        <taxon>Nitrobacteraceae</taxon>
        <taxon>Bradyrhizobium</taxon>
    </lineage>
</organism>